<evidence type="ECO:0000313" key="2">
    <source>
        <dbReference type="Proteomes" id="UP000018466"/>
    </source>
</evidence>
<evidence type="ECO:0000313" key="1">
    <source>
        <dbReference type="EMBL" id="EHO16634.1"/>
    </source>
</evidence>
<name>A0AA37DG81_9FIRM</name>
<protein>
    <submittedName>
        <fullName evidence="1">Uncharacterized protein</fullName>
    </submittedName>
</protein>
<reference evidence="1 2" key="1">
    <citation type="submission" date="2011-10" db="EMBL/GenBank/DDBJ databases">
        <title>The Genome Sequence of Lachnospiraceae bacterium ACC2.</title>
        <authorList>
            <consortium name="The Broad Institute Genome Sequencing Platform"/>
            <person name="Earl A."/>
            <person name="Ward D."/>
            <person name="Feldgarden M."/>
            <person name="Gevers D."/>
            <person name="Sizova M."/>
            <person name="Hazen A."/>
            <person name="Epstein S."/>
            <person name="Young S.K."/>
            <person name="Zeng Q."/>
            <person name="Gargeya S."/>
            <person name="Fitzgerald M."/>
            <person name="Haas B."/>
            <person name="Abouelleil A."/>
            <person name="Alvarado L."/>
            <person name="Arachchi H.M."/>
            <person name="Berlin A."/>
            <person name="Brown A."/>
            <person name="Chapman S.B."/>
            <person name="Chen Z."/>
            <person name="Dunbar C."/>
            <person name="Freedman E."/>
            <person name="Gearin G."/>
            <person name="Goldberg J."/>
            <person name="Griggs A."/>
            <person name="Gujja S."/>
            <person name="Heiman D."/>
            <person name="Howarth C."/>
            <person name="Larson L."/>
            <person name="Lui A."/>
            <person name="MacDonald P.J.P."/>
            <person name="Montmayeur A."/>
            <person name="Murphy C."/>
            <person name="Neiman D."/>
            <person name="Pearson M."/>
            <person name="Priest M."/>
            <person name="Roberts A."/>
            <person name="Saif S."/>
            <person name="Shea T."/>
            <person name="Shenoy N."/>
            <person name="Sisk P."/>
            <person name="Stolte C."/>
            <person name="Sykes S."/>
            <person name="Wortman J."/>
            <person name="Nusbaum C."/>
            <person name="Birren B."/>
        </authorList>
    </citation>
    <scope>NUCLEOTIDE SEQUENCE [LARGE SCALE GENOMIC DNA]</scope>
    <source>
        <strain evidence="1 2">ACC2</strain>
    </source>
</reference>
<organism evidence="1 2">
    <name type="scientific">Stomatobaculum longum</name>
    <dbReference type="NCBI Taxonomy" id="796942"/>
    <lineage>
        <taxon>Bacteria</taxon>
        <taxon>Bacillati</taxon>
        <taxon>Bacillota</taxon>
        <taxon>Clostridia</taxon>
        <taxon>Lachnospirales</taxon>
        <taxon>Lachnospiraceae</taxon>
        <taxon>Stomatobaculum</taxon>
    </lineage>
</organism>
<dbReference type="AlphaFoldDB" id="A0AA37DG81"/>
<dbReference type="EMBL" id="AGEL01000007">
    <property type="protein sequence ID" value="EHO16634.1"/>
    <property type="molecule type" value="Genomic_DNA"/>
</dbReference>
<proteinExistence type="predicted"/>
<gene>
    <name evidence="1" type="ORF">HMPREF9623_01333</name>
</gene>
<keyword evidence="2" id="KW-1185">Reference proteome</keyword>
<comment type="caution">
    <text evidence="1">The sequence shown here is derived from an EMBL/GenBank/DDBJ whole genome shotgun (WGS) entry which is preliminary data.</text>
</comment>
<accession>A0AA37DG81</accession>
<sequence>MNQQLTFTNSLLLEQAECVPDSADAATQLASDLSDIRMPVINADTSAIQNLFMLIVKDIKLQGEAIAADSNAVTAEVLQCLREELSKGQDSLDLRKITAEGLTTAVMRAISIADISEDTLHCIGYAYKKVLDEMREAIHDE</sequence>
<dbReference type="Proteomes" id="UP000018466">
    <property type="component" value="Unassembled WGS sequence"/>
</dbReference>